<evidence type="ECO:0000259" key="1">
    <source>
        <dbReference type="SMART" id="SM00418"/>
    </source>
</evidence>
<proteinExistence type="predicted"/>
<evidence type="ECO:0000313" key="3">
    <source>
        <dbReference type="Proteomes" id="UP000500806"/>
    </source>
</evidence>
<feature type="domain" description="HTH arsR-type" evidence="1">
    <location>
        <begin position="44"/>
        <end position="111"/>
    </location>
</feature>
<dbReference type="InterPro" id="IPR036390">
    <property type="entry name" value="WH_DNA-bd_sf"/>
</dbReference>
<sequence>MTKVVIRTGDIDSFFSKAKKAAKRADQNEVLDGTITLTFEDPQELFKILSDARRKLMREIMNQPKSINELSSKLHRDRAAITKDVGLLEKAGLLVSQRRPNPGHGIEKIVRAVAPTIQMVAVLH</sequence>
<dbReference type="KEGG" id="pani:DCO16_06000"/>
<dbReference type="SUPFAM" id="SSF46785">
    <property type="entry name" value="Winged helix' DNA-binding domain"/>
    <property type="match status" value="1"/>
</dbReference>
<dbReference type="Proteomes" id="UP000500806">
    <property type="component" value="Chromosome"/>
</dbReference>
<dbReference type="SMART" id="SM00418">
    <property type="entry name" value="HTH_ARSR"/>
    <property type="match status" value="1"/>
</dbReference>
<organism evidence="2 3">
    <name type="scientific">Polynucleobacter antarcticus</name>
    <dbReference type="NCBI Taxonomy" id="1743162"/>
    <lineage>
        <taxon>Bacteria</taxon>
        <taxon>Pseudomonadati</taxon>
        <taxon>Pseudomonadota</taxon>
        <taxon>Betaproteobacteria</taxon>
        <taxon>Burkholderiales</taxon>
        <taxon>Burkholderiaceae</taxon>
        <taxon>Polynucleobacter</taxon>
    </lineage>
</organism>
<protein>
    <submittedName>
        <fullName evidence="2">MarR family transcriptional regulator</fullName>
    </submittedName>
</protein>
<dbReference type="InterPro" id="IPR011991">
    <property type="entry name" value="ArsR-like_HTH"/>
</dbReference>
<dbReference type="Gene3D" id="1.10.10.10">
    <property type="entry name" value="Winged helix-like DNA-binding domain superfamily/Winged helix DNA-binding domain"/>
    <property type="match status" value="1"/>
</dbReference>
<accession>A0A6M9PT51</accession>
<dbReference type="RefSeq" id="WP_173942810.1">
    <property type="nucleotide sequence ID" value="NZ_CBCSCD010000001.1"/>
</dbReference>
<keyword evidence="3" id="KW-1185">Reference proteome</keyword>
<dbReference type="EMBL" id="CP028941">
    <property type="protein sequence ID" value="QKM62648.1"/>
    <property type="molecule type" value="Genomic_DNA"/>
</dbReference>
<dbReference type="InterPro" id="IPR001845">
    <property type="entry name" value="HTH_ArsR_DNA-bd_dom"/>
</dbReference>
<dbReference type="CDD" id="cd00090">
    <property type="entry name" value="HTH_ARSR"/>
    <property type="match status" value="1"/>
</dbReference>
<reference evidence="2 3" key="1">
    <citation type="submission" date="2018-04" db="EMBL/GenBank/DDBJ databases">
        <title>Polynucleobacter sp. LimPoW16 genome.</title>
        <authorList>
            <person name="Hahn M.W."/>
        </authorList>
    </citation>
    <scope>NUCLEOTIDE SEQUENCE [LARGE SCALE GENOMIC DNA]</scope>
    <source>
        <strain evidence="2 3">LimPoW16</strain>
    </source>
</reference>
<dbReference type="Pfam" id="PF25212">
    <property type="entry name" value="HVO_A0114"/>
    <property type="match status" value="1"/>
</dbReference>
<dbReference type="GO" id="GO:0003700">
    <property type="term" value="F:DNA-binding transcription factor activity"/>
    <property type="evidence" value="ECO:0007669"/>
    <property type="project" value="InterPro"/>
</dbReference>
<dbReference type="InterPro" id="IPR036388">
    <property type="entry name" value="WH-like_DNA-bd_sf"/>
</dbReference>
<dbReference type="AlphaFoldDB" id="A0A6M9PT51"/>
<name>A0A6M9PT51_9BURK</name>
<evidence type="ECO:0000313" key="2">
    <source>
        <dbReference type="EMBL" id="QKM62648.1"/>
    </source>
</evidence>
<gene>
    <name evidence="2" type="ORF">DCO16_06000</name>
</gene>